<gene>
    <name evidence="1" type="ORF">BKM31_50135</name>
</gene>
<evidence type="ECO:0008006" key="3">
    <source>
        <dbReference type="Google" id="ProtNLM"/>
    </source>
</evidence>
<organism evidence="1 2">
    <name type="scientific">[Actinomadura] parvosata subsp. kistnae</name>
    <dbReference type="NCBI Taxonomy" id="1909395"/>
    <lineage>
        <taxon>Bacteria</taxon>
        <taxon>Bacillati</taxon>
        <taxon>Actinomycetota</taxon>
        <taxon>Actinomycetes</taxon>
        <taxon>Streptosporangiales</taxon>
        <taxon>Streptosporangiaceae</taxon>
        <taxon>Nonomuraea</taxon>
    </lineage>
</organism>
<evidence type="ECO:0000313" key="1">
    <source>
        <dbReference type="EMBL" id="AQZ68558.1"/>
    </source>
</evidence>
<dbReference type="KEGG" id="noa:BKM31_50135"/>
<dbReference type="STRING" id="1909395.BKM31_50135"/>
<evidence type="ECO:0000313" key="2">
    <source>
        <dbReference type="Proteomes" id="UP000190797"/>
    </source>
</evidence>
<dbReference type="InterPro" id="IPR016024">
    <property type="entry name" value="ARM-type_fold"/>
</dbReference>
<dbReference type="SUPFAM" id="SSF48371">
    <property type="entry name" value="ARM repeat"/>
    <property type="match status" value="1"/>
</dbReference>
<protein>
    <recommendedName>
        <fullName evidence="3">PBS lyase</fullName>
    </recommendedName>
</protein>
<dbReference type="EMBL" id="CP017717">
    <property type="protein sequence ID" value="AQZ68558.1"/>
    <property type="molecule type" value="Genomic_DNA"/>
</dbReference>
<keyword evidence="2" id="KW-1185">Reference proteome</keyword>
<reference evidence="2" key="1">
    <citation type="journal article" date="2017" name="Med. Chem. Commun.">
        <title>Nonomuraea sp. ATCC 55076 harbours the largest actinomycete chromosome to date and the kistamicin biosynthetic gene cluster.</title>
        <authorList>
            <person name="Nazari B."/>
            <person name="Forneris C.C."/>
            <person name="Gibson M.I."/>
            <person name="Moon K."/>
            <person name="Schramma K.R."/>
            <person name="Seyedsayamdost M.R."/>
        </authorList>
    </citation>
    <scope>NUCLEOTIDE SEQUENCE [LARGE SCALE GENOMIC DNA]</scope>
    <source>
        <strain evidence="2">ATCC 55076</strain>
    </source>
</reference>
<dbReference type="InterPro" id="IPR011989">
    <property type="entry name" value="ARM-like"/>
</dbReference>
<name>A0A1V0AED0_9ACTN</name>
<accession>A0A1V0AED0</accession>
<dbReference type="Gene3D" id="1.25.10.10">
    <property type="entry name" value="Leucine-rich Repeat Variant"/>
    <property type="match status" value="3"/>
</dbReference>
<dbReference type="Proteomes" id="UP000190797">
    <property type="component" value="Chromosome"/>
</dbReference>
<proteinExistence type="predicted"/>
<dbReference type="AlphaFoldDB" id="A0A1V0AED0"/>
<sequence>MANELDPFAGLGDVRWSRMRHAYGSATEVPELLRGLVDPDPAVRETALDGMYGAVHHQGDVYPCTLAAIPFLLRIAEAPGLPGRAEVVELLASIASAEDPTELSGPYKKANEAVTGPFPLWERLLGDPDPKVREAVAGLLAACVGDARAVVTSLTGRLGGEGDPRVREAIVRTAAALGRRQNGAVRGAEGVCDWLGRVLTAETDPQVRLVMLAELASLGGGAAVEVGEALELLTALYETGTPPVTPPADFETPTLIGALRRAREERDVGRRAPQAGELVRTVSTGSGDRVDDRVRLLTALLRSPDWECQVDAMGPAHVLLANWRGDYAGLVSVLGERIRDGRGRGRSGAVVMSEAVGVLEDLGELAAPAADALAEALAITDRRVAGQTRLEDAELPWVIEWPGDQPTVSPALQALSGTGDDRALPMLAWALEREHMPRNVAQLVGSFGPRAAPLLPLLRRRLHDLPADEPHDHRHESIAWALSRIGPAAAEALPDLLGQPVTEGLLAAFAAIGPEAAACAPILREAAASPQRSLAIRAAKALWLVTGDVGAALAVVDRYLGGDDKYAIRPAVDLLGELAPAMAEPERAAKARIALLRRLAKRKDPHGWAPLAAARALYRLTGDPEVVPPVVARAWELNRHTRTEAAELCAELGPAAVEARPLLEAELGRARRHNASDDGYGSAQIVDDEKLLRRCREVLAAMS</sequence>
<dbReference type="Pfam" id="PF13646">
    <property type="entry name" value="HEAT_2"/>
    <property type="match status" value="1"/>
</dbReference>
<dbReference type="RefSeq" id="WP_080044940.1">
    <property type="nucleotide sequence ID" value="NZ_CP017717.1"/>
</dbReference>